<keyword evidence="3 6" id="KW-0808">Transferase</keyword>
<dbReference type="Gene3D" id="3.40.1280.10">
    <property type="match status" value="1"/>
</dbReference>
<evidence type="ECO:0000259" key="5">
    <source>
        <dbReference type="Pfam" id="PF00588"/>
    </source>
</evidence>
<dbReference type="GO" id="GO:0002128">
    <property type="term" value="P:tRNA nucleoside ribose methylation"/>
    <property type="evidence" value="ECO:0007669"/>
    <property type="project" value="TreeGrafter"/>
</dbReference>
<reference evidence="6" key="1">
    <citation type="submission" date="2020-10" db="EMBL/GenBank/DDBJ databases">
        <authorList>
            <person name="Hahn C.J."/>
            <person name="Laso-Perez R."/>
            <person name="Vulcano F."/>
            <person name="Vaziourakis K.-M."/>
            <person name="Stokke R."/>
            <person name="Steen I.H."/>
            <person name="Teske A."/>
            <person name="Boetius A."/>
            <person name="Liebeke M."/>
            <person name="Amann R."/>
            <person name="Knittel K."/>
        </authorList>
    </citation>
    <scope>NUCLEOTIDE SEQUENCE</scope>
    <source>
        <strain evidence="6">Gfbio:e3339647-f889-4370-9287-4fb5cb688e4c:AG392O15_GoMArc1</strain>
    </source>
</reference>
<evidence type="ECO:0000313" key="7">
    <source>
        <dbReference type="Proteomes" id="UP000610373"/>
    </source>
</evidence>
<dbReference type="PANTHER" id="PTHR42786">
    <property type="entry name" value="TRNA/RRNA METHYLTRANSFERASE"/>
    <property type="match status" value="1"/>
</dbReference>
<dbReference type="GO" id="GO:0003723">
    <property type="term" value="F:RNA binding"/>
    <property type="evidence" value="ECO:0007669"/>
    <property type="project" value="InterPro"/>
</dbReference>
<sequence length="235" mass="26097">MVLYVSCNIGVVLVEPKFEGNIGSVARVMKNFDFPELILVNPCRMGDAARMLSVHAWDVIEHARIVSSFSESISGFDVVVGCTGIVSTNCGEHVRTPAVSPKKLVELLSPISGKIGIVFGREDRGLDNNELAKCDIITSVPTSRDYQSMNLSHAVCVVLYELSNVVSGEVEVASGFEVDLLIEHFGKIMNESVYPVHKHDKTMLMLKRIFGRTLLTAREVVTFRGILRQIQWRFK</sequence>
<dbReference type="SUPFAM" id="SSF75217">
    <property type="entry name" value="alpha/beta knot"/>
    <property type="match status" value="1"/>
</dbReference>
<feature type="domain" description="tRNA/rRNA methyltransferase SpoU type" evidence="5">
    <location>
        <begin position="10"/>
        <end position="160"/>
    </location>
</feature>
<evidence type="ECO:0000256" key="1">
    <source>
        <dbReference type="ARBA" id="ARBA00007228"/>
    </source>
</evidence>
<proteinExistence type="inferred from homology"/>
<dbReference type="Gene3D" id="1.10.8.590">
    <property type="match status" value="1"/>
</dbReference>
<dbReference type="GO" id="GO:0005829">
    <property type="term" value="C:cytosol"/>
    <property type="evidence" value="ECO:0007669"/>
    <property type="project" value="TreeGrafter"/>
</dbReference>
<dbReference type="InterPro" id="IPR004384">
    <property type="entry name" value="RNA_MeTrfase_TrmJ/LasT"/>
</dbReference>
<gene>
    <name evidence="6" type="primary">trmJ</name>
    <name evidence="6" type="ORF">CHKLHMKO_00095</name>
</gene>
<comment type="caution">
    <text evidence="6">The sequence shown here is derived from an EMBL/GenBank/DDBJ whole genome shotgun (WGS) entry which is preliminary data.</text>
</comment>
<evidence type="ECO:0000256" key="3">
    <source>
        <dbReference type="ARBA" id="ARBA00022679"/>
    </source>
</evidence>
<dbReference type="Pfam" id="PF00588">
    <property type="entry name" value="SpoU_methylase"/>
    <property type="match status" value="1"/>
</dbReference>
<dbReference type="InterPro" id="IPR029028">
    <property type="entry name" value="Alpha/beta_knot_MTases"/>
</dbReference>
<dbReference type="AlphaFoldDB" id="A0A811T6F4"/>
<dbReference type="Proteomes" id="UP000610373">
    <property type="component" value="Unassembled WGS sequence"/>
</dbReference>
<dbReference type="NCBIfam" id="TIGR00050">
    <property type="entry name" value="rRNA_methyl_1"/>
    <property type="match status" value="1"/>
</dbReference>
<evidence type="ECO:0000256" key="2">
    <source>
        <dbReference type="ARBA" id="ARBA00022603"/>
    </source>
</evidence>
<name>A0A811T6F4_9EURY</name>
<evidence type="ECO:0000313" key="6">
    <source>
        <dbReference type="EMBL" id="CAD6491240.1"/>
    </source>
</evidence>
<dbReference type="EC" id="2.1.1.-" evidence="6"/>
<dbReference type="PANTHER" id="PTHR42786:SF2">
    <property type="entry name" value="TRNA (CYTIDINE_URIDINE-2'-O-)-METHYLTRANSFERASE TRMJ"/>
    <property type="match status" value="1"/>
</dbReference>
<keyword evidence="2 6" id="KW-0489">Methyltransferase</keyword>
<dbReference type="InterPro" id="IPR029026">
    <property type="entry name" value="tRNA_m1G_MTases_N"/>
</dbReference>
<dbReference type="EMBL" id="CAJHIO010000003">
    <property type="protein sequence ID" value="CAD6491240.1"/>
    <property type="molecule type" value="Genomic_DNA"/>
</dbReference>
<organism evidence="6 7">
    <name type="scientific">Candidatus Argoarchaeum ethanivorans</name>
    <dbReference type="NCBI Taxonomy" id="2608793"/>
    <lineage>
        <taxon>Archaea</taxon>
        <taxon>Methanobacteriati</taxon>
        <taxon>Methanobacteriota</taxon>
        <taxon>Stenosarchaea group</taxon>
        <taxon>Methanomicrobia</taxon>
        <taxon>Methanosarcinales</taxon>
        <taxon>Methanosarcinales incertae sedis</taxon>
        <taxon>GOM Arc I cluster</taxon>
        <taxon>Candidatus Argoarchaeum</taxon>
    </lineage>
</organism>
<protein>
    <submittedName>
        <fullName evidence="6">tRNA (Cytidine-2'-O-)-methyltransferase TrmJ</fullName>
        <ecNumber evidence="6">2.1.1.-</ecNumber>
    </submittedName>
</protein>
<evidence type="ECO:0000256" key="4">
    <source>
        <dbReference type="ARBA" id="ARBA00022691"/>
    </source>
</evidence>
<comment type="similarity">
    <text evidence="1">Belongs to the class IV-like SAM-binding methyltransferase superfamily. RNA methyltransferase TrmH family.</text>
</comment>
<dbReference type="GO" id="GO:0008173">
    <property type="term" value="F:RNA methyltransferase activity"/>
    <property type="evidence" value="ECO:0007669"/>
    <property type="project" value="InterPro"/>
</dbReference>
<accession>A0A811T6F4</accession>
<dbReference type="CDD" id="cd18093">
    <property type="entry name" value="SpoU-like_TrmJ"/>
    <property type="match status" value="1"/>
</dbReference>
<dbReference type="PIRSF" id="PIRSF004808">
    <property type="entry name" value="LasT"/>
    <property type="match status" value="1"/>
</dbReference>
<dbReference type="InterPro" id="IPR001537">
    <property type="entry name" value="SpoU_MeTrfase"/>
</dbReference>
<keyword evidence="4" id="KW-0949">S-adenosyl-L-methionine</keyword>